<dbReference type="Pfam" id="PF04542">
    <property type="entry name" value="Sigma70_r2"/>
    <property type="match status" value="1"/>
</dbReference>
<dbReference type="InterPro" id="IPR014284">
    <property type="entry name" value="RNA_pol_sigma-70_dom"/>
</dbReference>
<keyword evidence="5" id="KW-0804">Transcription</keyword>
<keyword evidence="3" id="KW-0731">Sigma factor</keyword>
<evidence type="ECO:0000256" key="4">
    <source>
        <dbReference type="ARBA" id="ARBA00023125"/>
    </source>
</evidence>
<keyword evidence="4" id="KW-0238">DNA-binding</keyword>
<name>A0A0G0Q165_9BACT</name>
<protein>
    <submittedName>
        <fullName evidence="8">ECF-family RNA polymerase sigma factor</fullName>
    </submittedName>
</protein>
<dbReference type="InterPro" id="IPR039425">
    <property type="entry name" value="RNA_pol_sigma-70-like"/>
</dbReference>
<dbReference type="GO" id="GO:0003677">
    <property type="term" value="F:DNA binding"/>
    <property type="evidence" value="ECO:0007669"/>
    <property type="project" value="UniProtKB-KW"/>
</dbReference>
<accession>A0A0G0Q165</accession>
<dbReference type="Gene3D" id="1.10.10.10">
    <property type="entry name" value="Winged helix-like DNA-binding domain superfamily/Winged helix DNA-binding domain"/>
    <property type="match status" value="1"/>
</dbReference>
<evidence type="ECO:0000256" key="1">
    <source>
        <dbReference type="ARBA" id="ARBA00010641"/>
    </source>
</evidence>
<dbReference type="InterPro" id="IPR007627">
    <property type="entry name" value="RNA_pol_sigma70_r2"/>
</dbReference>
<feature type="domain" description="RNA polymerase sigma-70 region 2" evidence="6">
    <location>
        <begin position="36"/>
        <end position="102"/>
    </location>
</feature>
<dbReference type="InterPro" id="IPR036388">
    <property type="entry name" value="WH-like_DNA-bd_sf"/>
</dbReference>
<dbReference type="GO" id="GO:0006352">
    <property type="term" value="P:DNA-templated transcription initiation"/>
    <property type="evidence" value="ECO:0007669"/>
    <property type="project" value="InterPro"/>
</dbReference>
<dbReference type="SUPFAM" id="SSF88946">
    <property type="entry name" value="Sigma2 domain of RNA polymerase sigma factors"/>
    <property type="match status" value="1"/>
</dbReference>
<dbReference type="PANTHER" id="PTHR43133:SF8">
    <property type="entry name" value="RNA POLYMERASE SIGMA FACTOR HI_1459-RELATED"/>
    <property type="match status" value="1"/>
</dbReference>
<gene>
    <name evidence="8" type="ORF">UT63_C0006G0007</name>
</gene>
<dbReference type="GO" id="GO:0016987">
    <property type="term" value="F:sigma factor activity"/>
    <property type="evidence" value="ECO:0007669"/>
    <property type="project" value="UniProtKB-KW"/>
</dbReference>
<dbReference type="InterPro" id="IPR013249">
    <property type="entry name" value="RNA_pol_sigma70_r4_t2"/>
</dbReference>
<reference evidence="8 9" key="1">
    <citation type="journal article" date="2015" name="Nature">
        <title>rRNA introns, odd ribosomes, and small enigmatic genomes across a large radiation of phyla.</title>
        <authorList>
            <person name="Brown C.T."/>
            <person name="Hug L.A."/>
            <person name="Thomas B.C."/>
            <person name="Sharon I."/>
            <person name="Castelle C.J."/>
            <person name="Singh A."/>
            <person name="Wilkins M.J."/>
            <person name="Williams K.H."/>
            <person name="Banfield J.F."/>
        </authorList>
    </citation>
    <scope>NUCLEOTIDE SEQUENCE [LARGE SCALE GENOMIC DNA]</scope>
</reference>
<evidence type="ECO:0000256" key="5">
    <source>
        <dbReference type="ARBA" id="ARBA00023163"/>
    </source>
</evidence>
<dbReference type="Gene3D" id="1.10.1740.10">
    <property type="match status" value="1"/>
</dbReference>
<keyword evidence="2" id="KW-0805">Transcription regulation</keyword>
<dbReference type="InterPro" id="IPR013325">
    <property type="entry name" value="RNA_pol_sigma_r2"/>
</dbReference>
<dbReference type="AlphaFoldDB" id="A0A0G0Q165"/>
<evidence type="ECO:0000259" key="6">
    <source>
        <dbReference type="Pfam" id="PF04542"/>
    </source>
</evidence>
<evidence type="ECO:0000256" key="2">
    <source>
        <dbReference type="ARBA" id="ARBA00023015"/>
    </source>
</evidence>
<organism evidence="8 9">
    <name type="scientific">Candidatus Gottesmanbacteria bacterium GW2011_GWC2_39_8</name>
    <dbReference type="NCBI Taxonomy" id="1618450"/>
    <lineage>
        <taxon>Bacteria</taxon>
        <taxon>Candidatus Gottesmaniibacteriota</taxon>
    </lineage>
</organism>
<comment type="similarity">
    <text evidence="1">Belongs to the sigma-70 factor family. ECF subfamily.</text>
</comment>
<dbReference type="NCBIfam" id="TIGR02937">
    <property type="entry name" value="sigma70-ECF"/>
    <property type="match status" value="1"/>
</dbReference>
<dbReference type="EMBL" id="LBXN01000006">
    <property type="protein sequence ID" value="KKR34089.1"/>
    <property type="molecule type" value="Genomic_DNA"/>
</dbReference>
<dbReference type="SUPFAM" id="SSF88659">
    <property type="entry name" value="Sigma3 and sigma4 domains of RNA polymerase sigma factors"/>
    <property type="match status" value="1"/>
</dbReference>
<evidence type="ECO:0000256" key="3">
    <source>
        <dbReference type="ARBA" id="ARBA00023082"/>
    </source>
</evidence>
<comment type="caution">
    <text evidence="8">The sequence shown here is derived from an EMBL/GenBank/DDBJ whole genome shotgun (WGS) entry which is preliminary data.</text>
</comment>
<evidence type="ECO:0000313" key="9">
    <source>
        <dbReference type="Proteomes" id="UP000034539"/>
    </source>
</evidence>
<dbReference type="Proteomes" id="UP000034539">
    <property type="component" value="Unassembled WGS sequence"/>
</dbReference>
<dbReference type="InterPro" id="IPR013324">
    <property type="entry name" value="RNA_pol_sigma_r3/r4-like"/>
</dbReference>
<proteinExistence type="inferred from homology"/>
<evidence type="ECO:0000313" key="8">
    <source>
        <dbReference type="EMBL" id="KKR34089.1"/>
    </source>
</evidence>
<evidence type="ECO:0000259" key="7">
    <source>
        <dbReference type="Pfam" id="PF08281"/>
    </source>
</evidence>
<feature type="domain" description="RNA polymerase sigma factor 70 region 4 type 2" evidence="7">
    <location>
        <begin position="137"/>
        <end position="186"/>
    </location>
</feature>
<dbReference type="Pfam" id="PF08281">
    <property type="entry name" value="Sigma70_r4_2"/>
    <property type="match status" value="1"/>
</dbReference>
<sequence length="193" mass="22170">MKIERITTINLKMKNYTDKEIVEGILEGKEKFLRIFYHSYAPTLLKFIKAKIASDEDAEEIHQDVLMAGIEALRDFSGKSKLSTFLFAIASHKVIDFYRKKRIKKIIFSQMPEVEKLVSSLLSPEESLDEVLLKEKVKTAFGNITPLYSKILNLKYVEGYSVIEIARSLSISFKSAESLLFRARKAFISVYSK</sequence>
<dbReference type="PANTHER" id="PTHR43133">
    <property type="entry name" value="RNA POLYMERASE ECF-TYPE SIGMA FACTO"/>
    <property type="match status" value="1"/>
</dbReference>